<keyword evidence="3" id="KW-0949">S-adenosyl-L-methionine</keyword>
<proteinExistence type="predicted"/>
<keyword evidence="2 5" id="KW-0808">Transferase</keyword>
<dbReference type="InterPro" id="IPR052190">
    <property type="entry name" value="Euk-Arch_PrmC-MTase"/>
</dbReference>
<dbReference type="PANTHER" id="PTHR45875">
    <property type="entry name" value="METHYLTRANSFERASE N6AMT1"/>
    <property type="match status" value="1"/>
</dbReference>
<dbReference type="CDD" id="cd02440">
    <property type="entry name" value="AdoMet_MTases"/>
    <property type="match status" value="1"/>
</dbReference>
<evidence type="ECO:0000259" key="4">
    <source>
        <dbReference type="Pfam" id="PF05175"/>
    </source>
</evidence>
<dbReference type="GO" id="GO:0008276">
    <property type="term" value="F:protein methyltransferase activity"/>
    <property type="evidence" value="ECO:0007669"/>
    <property type="project" value="TreeGrafter"/>
</dbReference>
<evidence type="ECO:0000256" key="3">
    <source>
        <dbReference type="ARBA" id="ARBA00022691"/>
    </source>
</evidence>
<dbReference type="PANTHER" id="PTHR45875:SF1">
    <property type="entry name" value="METHYLTRANSFERASE N6AMT1"/>
    <property type="match status" value="1"/>
</dbReference>
<dbReference type="GO" id="GO:0032259">
    <property type="term" value="P:methylation"/>
    <property type="evidence" value="ECO:0007669"/>
    <property type="project" value="UniProtKB-KW"/>
</dbReference>
<keyword evidence="6" id="KW-1185">Reference proteome</keyword>
<keyword evidence="1 5" id="KW-0489">Methyltransferase</keyword>
<protein>
    <submittedName>
        <fullName evidence="5">Methyltransferase domain-containing protein</fullName>
    </submittedName>
</protein>
<evidence type="ECO:0000256" key="2">
    <source>
        <dbReference type="ARBA" id="ARBA00022679"/>
    </source>
</evidence>
<accession>A0A3N0EFF8</accession>
<dbReference type="InterPro" id="IPR029063">
    <property type="entry name" value="SAM-dependent_MTases_sf"/>
</dbReference>
<gene>
    <name evidence="5" type="ORF">EFW17_05215</name>
</gene>
<name>A0A3N0EFF8_9ACTN</name>
<dbReference type="GO" id="GO:0008757">
    <property type="term" value="F:S-adenosylmethionine-dependent methyltransferase activity"/>
    <property type="evidence" value="ECO:0007669"/>
    <property type="project" value="TreeGrafter"/>
</dbReference>
<evidence type="ECO:0000313" key="5">
    <source>
        <dbReference type="EMBL" id="RNL86592.1"/>
    </source>
</evidence>
<organism evidence="5 6">
    <name type="scientific">Halostreptopolyspora alba</name>
    <dbReference type="NCBI Taxonomy" id="2487137"/>
    <lineage>
        <taxon>Bacteria</taxon>
        <taxon>Bacillati</taxon>
        <taxon>Actinomycetota</taxon>
        <taxon>Actinomycetes</taxon>
        <taxon>Streptosporangiales</taxon>
        <taxon>Nocardiopsidaceae</taxon>
        <taxon>Halostreptopolyspora</taxon>
    </lineage>
</organism>
<dbReference type="EMBL" id="RJMB01000003">
    <property type="protein sequence ID" value="RNL86592.1"/>
    <property type="molecule type" value="Genomic_DNA"/>
</dbReference>
<dbReference type="GO" id="GO:0035657">
    <property type="term" value="C:eRF1 methyltransferase complex"/>
    <property type="evidence" value="ECO:0007669"/>
    <property type="project" value="TreeGrafter"/>
</dbReference>
<reference evidence="5 6" key="1">
    <citation type="submission" date="2018-11" db="EMBL/GenBank/DDBJ databases">
        <title>The genome draft of YIM 96095.</title>
        <authorList>
            <person name="Tang S.-K."/>
            <person name="Chunyu W.-X."/>
            <person name="Feng Y.-Z."/>
        </authorList>
    </citation>
    <scope>NUCLEOTIDE SEQUENCE [LARGE SCALE GENOMIC DNA]</scope>
    <source>
        <strain evidence="5 6">YIM 96095</strain>
    </source>
</reference>
<sequence length="234" mass="26277">MAQREDQFRERYQNGLTLVEKLGNSGAVNEEFELLGMEWDLVPGVFAPRPGTGTEWYTTAVPYPADGRFLEIGSGAGVTAVWAALHGCSHVTATDITEAAVRNTLRNVQRHGVSDRVTALRSDLFSGLDSGERFDTVFWNCSVIEAPEEFEYTREVEWAIFDRGYAALSRYLSEVHEWLLPGGRALVTFNSLGDFSRMRELAERSGVALDRIDSCQRWLAEDLVTFNLFEVVLK</sequence>
<comment type="caution">
    <text evidence="5">The sequence shown here is derived from an EMBL/GenBank/DDBJ whole genome shotgun (WGS) entry which is preliminary data.</text>
</comment>
<evidence type="ECO:0000256" key="1">
    <source>
        <dbReference type="ARBA" id="ARBA00022603"/>
    </source>
</evidence>
<dbReference type="AlphaFoldDB" id="A0A3N0EFF8"/>
<evidence type="ECO:0000313" key="6">
    <source>
        <dbReference type="Proteomes" id="UP000269198"/>
    </source>
</evidence>
<feature type="domain" description="Methyltransferase small" evidence="4">
    <location>
        <begin position="43"/>
        <end position="141"/>
    </location>
</feature>
<dbReference type="Gene3D" id="3.40.50.150">
    <property type="entry name" value="Vaccinia Virus protein VP39"/>
    <property type="match status" value="1"/>
</dbReference>
<dbReference type="Proteomes" id="UP000269198">
    <property type="component" value="Unassembled WGS sequence"/>
</dbReference>
<dbReference type="InterPro" id="IPR007848">
    <property type="entry name" value="Small_mtfrase_dom"/>
</dbReference>
<dbReference type="Pfam" id="PF05175">
    <property type="entry name" value="MTS"/>
    <property type="match status" value="1"/>
</dbReference>
<dbReference type="SUPFAM" id="SSF53335">
    <property type="entry name" value="S-adenosyl-L-methionine-dependent methyltransferases"/>
    <property type="match status" value="1"/>
</dbReference>